<dbReference type="EMBL" id="LAQJ01000265">
    <property type="protein sequence ID" value="KKO18479.1"/>
    <property type="molecule type" value="Genomic_DNA"/>
</dbReference>
<organism evidence="1 2">
    <name type="scientific">Candidatus Brocadia fulgida</name>
    <dbReference type="NCBI Taxonomy" id="380242"/>
    <lineage>
        <taxon>Bacteria</taxon>
        <taxon>Pseudomonadati</taxon>
        <taxon>Planctomycetota</taxon>
        <taxon>Candidatus Brocadiia</taxon>
        <taxon>Candidatus Brocadiales</taxon>
        <taxon>Candidatus Brocadiaceae</taxon>
        <taxon>Candidatus Brocadia</taxon>
    </lineage>
</organism>
<proteinExistence type="predicted"/>
<gene>
    <name evidence="1" type="ORF">BROFUL_02803</name>
</gene>
<name>A0A0M2UVF4_9BACT</name>
<comment type="caution">
    <text evidence="1">The sequence shown here is derived from an EMBL/GenBank/DDBJ whole genome shotgun (WGS) entry which is preliminary data.</text>
</comment>
<protein>
    <submittedName>
        <fullName evidence="1">Uncharacterized protein</fullName>
    </submittedName>
</protein>
<accession>A0A0M2UVF4</accession>
<sequence length="75" mass="8800">MDIAIKKQAKKAIETLSDKKARVALDFINYRRGREEWEATSELLSDEKLSMDYKAAREEIKEGNTVKWKNIKRNV</sequence>
<evidence type="ECO:0000313" key="1">
    <source>
        <dbReference type="EMBL" id="KKO18479.1"/>
    </source>
</evidence>
<keyword evidence="2" id="KW-1185">Reference proteome</keyword>
<dbReference type="Proteomes" id="UP000034954">
    <property type="component" value="Unassembled WGS sequence"/>
</dbReference>
<reference evidence="1 2" key="1">
    <citation type="journal article" date="2013" name="BMC Microbiol.">
        <title>Identification of the type II cytochrome c maturation pathway in anammox bacteria by comparative genomics.</title>
        <authorList>
            <person name="Ferousi C."/>
            <person name="Speth D.R."/>
            <person name="Reimann J."/>
            <person name="Op den Camp H.J."/>
            <person name="Allen J.W."/>
            <person name="Keltjens J.T."/>
            <person name="Jetten M.S."/>
        </authorList>
    </citation>
    <scope>NUCLEOTIDE SEQUENCE [LARGE SCALE GENOMIC DNA]</scope>
    <source>
        <strain evidence="1">RU1</strain>
    </source>
</reference>
<dbReference type="AlphaFoldDB" id="A0A0M2UVF4"/>
<evidence type="ECO:0000313" key="2">
    <source>
        <dbReference type="Proteomes" id="UP000034954"/>
    </source>
</evidence>